<name>A0A1Y5RPA8_9RHOB</name>
<keyword evidence="1" id="KW-0472">Membrane</keyword>
<dbReference type="RefSeq" id="WP_085835293.1">
    <property type="nucleotide sequence ID" value="NZ_FWFS01000001.1"/>
</dbReference>
<protein>
    <submittedName>
        <fullName evidence="2">Uncharacterized protein</fullName>
    </submittedName>
</protein>
<keyword evidence="3" id="KW-1185">Reference proteome</keyword>
<accession>A0A1Y5RPA8</accession>
<feature type="transmembrane region" description="Helical" evidence="1">
    <location>
        <begin position="161"/>
        <end position="181"/>
    </location>
</feature>
<proteinExistence type="predicted"/>
<reference evidence="2 3" key="1">
    <citation type="submission" date="2017-03" db="EMBL/GenBank/DDBJ databases">
        <authorList>
            <person name="Afonso C.L."/>
            <person name="Miller P.J."/>
            <person name="Scott M.A."/>
            <person name="Spackman E."/>
            <person name="Goraichik I."/>
            <person name="Dimitrov K.M."/>
            <person name="Suarez D.L."/>
            <person name="Swayne D.E."/>
        </authorList>
    </citation>
    <scope>NUCLEOTIDE SEQUENCE [LARGE SCALE GENOMIC DNA]</scope>
    <source>
        <strain evidence="2 3">CECT 8620</strain>
    </source>
</reference>
<dbReference type="EMBL" id="FWFS01000001">
    <property type="protein sequence ID" value="SLN21150.1"/>
    <property type="molecule type" value="Genomic_DNA"/>
</dbReference>
<keyword evidence="1" id="KW-1133">Transmembrane helix</keyword>
<sequence length="183" mass="19637">MSEALQVPEGHSRSVWVFGLDLPESQFDVFQAAPKDTPDAASPLAKALGVTALDRRFVEVFETDTIEEFGLARYLCEANGMSQAQVAAARTTLDAHSKGTVLVFSRALSGPVTLTPQAPLTFLGKFDTEFARHSHTKLDSKAADGTLVTPAKKTEPPRIRWGWLAAGTAVVMAVLLAIIWASA</sequence>
<organism evidence="2 3">
    <name type="scientific">Aquimixticola soesokkakensis</name>
    <dbReference type="NCBI Taxonomy" id="1519096"/>
    <lineage>
        <taxon>Bacteria</taxon>
        <taxon>Pseudomonadati</taxon>
        <taxon>Pseudomonadota</taxon>
        <taxon>Alphaproteobacteria</taxon>
        <taxon>Rhodobacterales</taxon>
        <taxon>Paracoccaceae</taxon>
        <taxon>Aquimixticola</taxon>
    </lineage>
</organism>
<evidence type="ECO:0000313" key="2">
    <source>
        <dbReference type="EMBL" id="SLN21150.1"/>
    </source>
</evidence>
<evidence type="ECO:0000256" key="1">
    <source>
        <dbReference type="SAM" id="Phobius"/>
    </source>
</evidence>
<evidence type="ECO:0000313" key="3">
    <source>
        <dbReference type="Proteomes" id="UP000193862"/>
    </source>
</evidence>
<keyword evidence="1" id="KW-0812">Transmembrane</keyword>
<gene>
    <name evidence="2" type="ORF">AQS8620_00585</name>
</gene>
<dbReference type="AlphaFoldDB" id="A0A1Y5RPA8"/>
<dbReference type="OrthoDB" id="7875742at2"/>
<dbReference type="Proteomes" id="UP000193862">
    <property type="component" value="Unassembled WGS sequence"/>
</dbReference>